<reference evidence="1" key="1">
    <citation type="journal article" date="2021" name="Nat. Commun.">
        <title>Genomic analyses provide insights into spinach domestication and the genetic basis of agronomic traits.</title>
        <authorList>
            <person name="Cai X."/>
            <person name="Sun X."/>
            <person name="Xu C."/>
            <person name="Sun H."/>
            <person name="Wang X."/>
            <person name="Ge C."/>
            <person name="Zhang Z."/>
            <person name="Wang Q."/>
            <person name="Fei Z."/>
            <person name="Jiao C."/>
            <person name="Wang Q."/>
        </authorList>
    </citation>
    <scope>NUCLEOTIDE SEQUENCE [LARGE SCALE GENOMIC DNA]</scope>
    <source>
        <strain evidence="1">cv. Varoflay</strain>
    </source>
</reference>
<accession>A0A9R0I8B2</accession>
<dbReference type="GeneID" id="110784372"/>
<dbReference type="RefSeq" id="XP_021844514.2">
    <property type="nucleotide sequence ID" value="XM_021988822.2"/>
</dbReference>
<evidence type="ECO:0000313" key="1">
    <source>
        <dbReference type="Proteomes" id="UP000813463"/>
    </source>
</evidence>
<dbReference type="Proteomes" id="UP000813463">
    <property type="component" value="Chromosome 6"/>
</dbReference>
<dbReference type="RefSeq" id="XP_021844515.2">
    <property type="nucleotide sequence ID" value="XM_021988823.2"/>
</dbReference>
<gene>
    <name evidence="2 3" type="primary">LOC110784372</name>
</gene>
<reference evidence="2 3" key="2">
    <citation type="submission" date="2025-05" db="UniProtKB">
        <authorList>
            <consortium name="RefSeq"/>
        </authorList>
    </citation>
    <scope>IDENTIFICATION</scope>
    <source>
        <tissue evidence="2 3">Leaf</tissue>
    </source>
</reference>
<proteinExistence type="predicted"/>
<dbReference type="PANTHER" id="PTHR36337:SF1">
    <property type="entry name" value="OBSCURIN-LIKE PROTEIN"/>
    <property type="match status" value="1"/>
</dbReference>
<sequence>MAKQTPTLFLEDWLRSSTSSSNVSNNSSKNSANSSAQMIIQAWVDLRECHQKGAFHPRHLHSLKALVNSQASLYVADPQAKLLLSILSSPNISLPHDSPPLIFRLLYVWVRKSSKPSLALIDLAMEVIAHIFSDQFDAKKSKSLFAEGVLLVGAFCSVPSIAENTKTVCLKLVCRMLEEQYQLIGSVGKLIPDVLAGIGYALSSSGEVYFVRLLNFLLGNWVKIEVPHDISHALVILHLIEWVVFRLITSSSLEKIKIFSCEVMENPKTNYAKYAVLMATAGALRASNRPVKHGERLNIVTRFRIAAEAQIEVIASDLISKIATSSNIIIEDAEVSFILRCLLLAASRSGGLISSRGPLLLSLALGLLIEVLPLRRFYGMIVESQTSDNGVLIPVDVKNHLESILFREAGAATGVFCNLYASASEKDKSRVEDLIWSYCHDIYSGHRLVALLLQGRSDQLLNDMEKIAESVFLMVAVFAFAVTKHKLTSKFSREMQMDCAVKILISFSCMEYFRHIQLPEYMEAIRSAATSVQENEIACVSFVESLPSYADLTNPQGLCHLQRGNYIWSKDEVQTSRIWFYLRVIPTCISHLPTNEFQKVVAATMFLYMGHPDNKVARASHLVFSSFVTFEEESSQKERMLLKEQLVFYYMRRSLEAYPGITPFDGLGSGVSALVRHLPAGSPSIYYCIHSLVEKANVLSREVTNLKGSEWWKNWQGDSEPCQKIIELLMQLISMVDIQVLPEMMKRLAQLVIQLPKDGQNVVLNELYSLVAESDDVTRKPALVSWLQSLSYVCSQPTATNEACIEVSRSPNSLSLQNVTARL</sequence>
<dbReference type="AlphaFoldDB" id="A0A9R0I8B2"/>
<evidence type="ECO:0000313" key="2">
    <source>
        <dbReference type="RefSeq" id="XP_021844514.2"/>
    </source>
</evidence>
<dbReference type="PANTHER" id="PTHR36337">
    <property type="entry name" value="OBSCURIN-LIKE PROTEIN"/>
    <property type="match status" value="1"/>
</dbReference>
<evidence type="ECO:0008006" key="4">
    <source>
        <dbReference type="Google" id="ProtNLM"/>
    </source>
</evidence>
<keyword evidence="1" id="KW-1185">Reference proteome</keyword>
<organism evidence="1 2">
    <name type="scientific">Spinacia oleracea</name>
    <name type="common">Spinach</name>
    <dbReference type="NCBI Taxonomy" id="3562"/>
    <lineage>
        <taxon>Eukaryota</taxon>
        <taxon>Viridiplantae</taxon>
        <taxon>Streptophyta</taxon>
        <taxon>Embryophyta</taxon>
        <taxon>Tracheophyta</taxon>
        <taxon>Spermatophyta</taxon>
        <taxon>Magnoliopsida</taxon>
        <taxon>eudicotyledons</taxon>
        <taxon>Gunneridae</taxon>
        <taxon>Pentapetalae</taxon>
        <taxon>Caryophyllales</taxon>
        <taxon>Chenopodiaceae</taxon>
        <taxon>Chenopodioideae</taxon>
        <taxon>Anserineae</taxon>
        <taxon>Spinacia</taxon>
    </lineage>
</organism>
<protein>
    <recommendedName>
        <fullName evidence="4">DUF3730 domain-containing protein</fullName>
    </recommendedName>
</protein>
<evidence type="ECO:0000313" key="3">
    <source>
        <dbReference type="RefSeq" id="XP_021844515.2"/>
    </source>
</evidence>
<dbReference type="KEGG" id="soe:110784372"/>
<name>A0A9R0I8B2_SPIOL</name>